<dbReference type="RefSeq" id="WP_002701278.1">
    <property type="nucleotide sequence ID" value="NZ_AAWS01000036.1"/>
</dbReference>
<evidence type="ECO:0000259" key="3">
    <source>
        <dbReference type="PROSITE" id="PS50853"/>
    </source>
</evidence>
<proteinExistence type="predicted"/>
<keyword evidence="5" id="KW-1185">Reference proteome</keyword>
<feature type="domain" description="Fibronectin type-III" evidence="3">
    <location>
        <begin position="293"/>
        <end position="379"/>
    </location>
</feature>
<dbReference type="InterPro" id="IPR050991">
    <property type="entry name" value="ECM_Regulatory_Proteins"/>
</dbReference>
<evidence type="ECO:0000256" key="1">
    <source>
        <dbReference type="ARBA" id="ARBA00022737"/>
    </source>
</evidence>
<protein>
    <submittedName>
        <fullName evidence="4">Fibronectin type III domain protein</fullName>
    </submittedName>
</protein>
<dbReference type="EMBL" id="AAWS01000036">
    <property type="protein sequence ID" value="EAY26272.1"/>
    <property type="molecule type" value="Genomic_DNA"/>
</dbReference>
<evidence type="ECO:0000256" key="2">
    <source>
        <dbReference type="SAM" id="SignalP"/>
    </source>
</evidence>
<dbReference type="CDD" id="cd00063">
    <property type="entry name" value="FN3"/>
    <property type="match status" value="1"/>
</dbReference>
<dbReference type="OrthoDB" id="1521695at2"/>
<keyword evidence="2" id="KW-0732">Signal</keyword>
<comment type="caution">
    <text evidence="4">The sequence shown here is derived from an EMBL/GenBank/DDBJ whole genome shotgun (WGS) entry which is preliminary data.</text>
</comment>
<dbReference type="InterPro" id="IPR013783">
    <property type="entry name" value="Ig-like_fold"/>
</dbReference>
<feature type="chain" id="PRO_5002642219" evidence="2">
    <location>
        <begin position="22"/>
        <end position="477"/>
    </location>
</feature>
<feature type="signal peptide" evidence="2">
    <location>
        <begin position="1"/>
        <end position="21"/>
    </location>
</feature>
<dbReference type="PANTHER" id="PTHR46708">
    <property type="entry name" value="TENASCIN"/>
    <property type="match status" value="1"/>
</dbReference>
<gene>
    <name evidence="4" type="ORF">M23134_01595</name>
</gene>
<evidence type="ECO:0000313" key="4">
    <source>
        <dbReference type="EMBL" id="EAY26272.1"/>
    </source>
</evidence>
<reference evidence="4 5" key="1">
    <citation type="submission" date="2007-01" db="EMBL/GenBank/DDBJ databases">
        <authorList>
            <person name="Haygood M."/>
            <person name="Podell S."/>
            <person name="Anderson C."/>
            <person name="Hopkinson B."/>
            <person name="Roe K."/>
            <person name="Barbeau K."/>
            <person name="Gaasterland T."/>
            <person name="Ferriera S."/>
            <person name="Johnson J."/>
            <person name="Kravitz S."/>
            <person name="Beeson K."/>
            <person name="Sutton G."/>
            <person name="Rogers Y.-H."/>
            <person name="Friedman R."/>
            <person name="Frazier M."/>
            <person name="Venter J.C."/>
        </authorList>
    </citation>
    <scope>NUCLEOTIDE SEQUENCE [LARGE SCALE GENOMIC DNA]</scope>
    <source>
        <strain evidence="4 5">ATCC 23134</strain>
    </source>
</reference>
<organism evidence="4 5">
    <name type="scientific">Microscilla marina ATCC 23134</name>
    <dbReference type="NCBI Taxonomy" id="313606"/>
    <lineage>
        <taxon>Bacteria</taxon>
        <taxon>Pseudomonadati</taxon>
        <taxon>Bacteroidota</taxon>
        <taxon>Cytophagia</taxon>
        <taxon>Cytophagales</taxon>
        <taxon>Microscillaceae</taxon>
        <taxon>Microscilla</taxon>
    </lineage>
</organism>
<dbReference type="PROSITE" id="PS50853">
    <property type="entry name" value="FN3"/>
    <property type="match status" value="1"/>
</dbReference>
<evidence type="ECO:0000313" key="5">
    <source>
        <dbReference type="Proteomes" id="UP000004095"/>
    </source>
</evidence>
<keyword evidence="1" id="KW-0677">Repeat</keyword>
<sequence length="477" mass="53341">MKKITLLFIYLLAAGWQQLHAQARIVTGNIAITPPYSPYIEDYTSVGANKMRIMLLLKDTRRKQYNAKIRISITGAQASLQTRRAIPVTLQGGVPLYLSGSDLLPMLKYNNLIFKGIAPQDYLRRKKMPDGEYIIGVEVLDARRENLVVSDLVPLPVSFRLSPPPEPFITRLEYNSVTKTRNLLKTNSHNAPIQFEWTPRHAGFAAQYHLRIARVSKDITDVNVAVNSGRINPIDGGFTQANLMVHTGNALGLQPGERYAFWVEAKNVEGRNLFMNDGRSRVVEFIYGENCQPPVNLRLKNISPENIEVGFATTSRAGEYVIQYRKVGAEKWYEKRTFLTTLEVDQLQAGTEYEFAVFSACGEIKSEPTQTQKITTEAYAKNQVQCGAAPPAYNMNNKNPKPALVQGDVIKVADFEVKLTTVTGGNGQFSGEGYVVVSTFNNARLKVAFNNITVNTDNRMIAGKMPITKLDYHLLND</sequence>
<dbReference type="Proteomes" id="UP000004095">
    <property type="component" value="Unassembled WGS sequence"/>
</dbReference>
<accession>A1ZTL2</accession>
<dbReference type="InterPro" id="IPR003961">
    <property type="entry name" value="FN3_dom"/>
</dbReference>
<dbReference type="eggNOG" id="COG3179">
    <property type="taxonomic scope" value="Bacteria"/>
</dbReference>
<dbReference type="Pfam" id="PF00041">
    <property type="entry name" value="fn3"/>
    <property type="match status" value="1"/>
</dbReference>
<name>A1ZTL2_MICM2</name>
<dbReference type="InterPro" id="IPR036116">
    <property type="entry name" value="FN3_sf"/>
</dbReference>
<dbReference type="PANTHER" id="PTHR46708:SF2">
    <property type="entry name" value="FIBRONECTIN TYPE-III DOMAIN-CONTAINING PROTEIN"/>
    <property type="match status" value="1"/>
</dbReference>
<dbReference type="AlphaFoldDB" id="A1ZTL2"/>
<dbReference type="SUPFAM" id="SSF49265">
    <property type="entry name" value="Fibronectin type III"/>
    <property type="match status" value="1"/>
</dbReference>
<dbReference type="Gene3D" id="2.60.40.10">
    <property type="entry name" value="Immunoglobulins"/>
    <property type="match status" value="1"/>
</dbReference>